<name>A0ABT6TDG1_9BACL</name>
<dbReference type="Gene3D" id="1.10.10.10">
    <property type="entry name" value="Winged helix-like DNA-binding domain superfamily/Winged helix DNA-binding domain"/>
    <property type="match status" value="1"/>
</dbReference>
<dbReference type="InterPro" id="IPR015421">
    <property type="entry name" value="PyrdxlP-dep_Trfase_major"/>
</dbReference>
<evidence type="ECO:0000256" key="5">
    <source>
        <dbReference type="ARBA" id="ARBA00023015"/>
    </source>
</evidence>
<dbReference type="CDD" id="cd00609">
    <property type="entry name" value="AAT_like"/>
    <property type="match status" value="1"/>
</dbReference>
<dbReference type="PANTHER" id="PTHR46577:SF1">
    <property type="entry name" value="HTH-TYPE TRANSCRIPTIONAL REGULATORY PROTEIN GABR"/>
    <property type="match status" value="1"/>
</dbReference>
<proteinExistence type="inferred from homology"/>
<comment type="caution">
    <text evidence="10">The sequence shown here is derived from an EMBL/GenBank/DDBJ whole genome shotgun (WGS) entry which is preliminary data.</text>
</comment>
<reference evidence="10" key="1">
    <citation type="submission" date="2023-04" db="EMBL/GenBank/DDBJ databases">
        <title>Comparative genomic analysis of Cohnella hashimotonis sp. nov., isolated from the International Space Station.</title>
        <authorList>
            <person name="Venkateswaran K."/>
            <person name="Simpson A."/>
        </authorList>
    </citation>
    <scope>NUCLEOTIDE SEQUENCE</scope>
    <source>
        <strain evidence="10">F6_2S_P_1</strain>
    </source>
</reference>
<dbReference type="InterPro" id="IPR051446">
    <property type="entry name" value="HTH_trans_reg/aminotransferase"/>
</dbReference>
<dbReference type="EMBL" id="JAGRPV010000001">
    <property type="protein sequence ID" value="MDI4644380.1"/>
    <property type="molecule type" value="Genomic_DNA"/>
</dbReference>
<dbReference type="SUPFAM" id="SSF53383">
    <property type="entry name" value="PLP-dependent transferases"/>
    <property type="match status" value="1"/>
</dbReference>
<comment type="similarity">
    <text evidence="2">In the C-terminal section; belongs to the class-I pyridoxal-phosphate-dependent aminotransferase family.</text>
</comment>
<sequence length="563" mass="62046">MSIQVPYDAKLSACGVKHLALYQAIRDRIVGGQLRPGAKLPSTRTLAESYGLSRGSVSIAYEMLAAEGYVRASVGRGTYVAGQELRASDRGTASNQEIGAAQKPSLCAESLDLADQQAMGLSPPPASGLSAWGMRLLREAQSDEDHREASQPNVSRHANPENEKHNDIHTSSAVSFKSISFKPRGMGEQWFPWKSWKAAVSAEWRRRGPALAEDTRTTAGSAELRRAIAGRLRRERGILCEEEDIVVTGGSMQAIALLAQLLLEPGKAAVTEDPCYSGIQRAIQASGAMLIPAPVDRHGIVPDDWSGELLFVTPTRQFPTGAVLTYERRMALLEWAAKRGAWIVEDDYDSEFRWSGRPIEPLKSLDRQERVVYIGSFSRVMRQEVRIGYAVLPPGLHKPFLLAKQLYDPYPAGLTEQRALADWMNQGEYDRHLRRARRIFNRLQGQLRKELSKLGPIFHVHPADAGLLLFAAWTGPPDRYDELVSACRQAGVSWGDGSVYAGMKRPEERTALFGFAHLDEAGIAKGMQLIRAIAGRLGLIEEHRLGETAWHEHTARKGGTGDA</sequence>
<keyword evidence="3 10" id="KW-0032">Aminotransferase</keyword>
<dbReference type="CDD" id="cd07377">
    <property type="entry name" value="WHTH_GntR"/>
    <property type="match status" value="1"/>
</dbReference>
<evidence type="ECO:0000256" key="3">
    <source>
        <dbReference type="ARBA" id="ARBA00022576"/>
    </source>
</evidence>
<evidence type="ECO:0000256" key="4">
    <source>
        <dbReference type="ARBA" id="ARBA00022898"/>
    </source>
</evidence>
<keyword evidence="11" id="KW-1185">Reference proteome</keyword>
<dbReference type="InterPro" id="IPR004839">
    <property type="entry name" value="Aminotransferase_I/II_large"/>
</dbReference>
<dbReference type="InterPro" id="IPR036390">
    <property type="entry name" value="WH_DNA-bd_sf"/>
</dbReference>
<dbReference type="PANTHER" id="PTHR46577">
    <property type="entry name" value="HTH-TYPE TRANSCRIPTIONAL REGULATORY PROTEIN GABR"/>
    <property type="match status" value="1"/>
</dbReference>
<dbReference type="Proteomes" id="UP001161691">
    <property type="component" value="Unassembled WGS sequence"/>
</dbReference>
<dbReference type="Gene3D" id="3.40.640.10">
    <property type="entry name" value="Type I PLP-dependent aspartate aminotransferase-like (Major domain)"/>
    <property type="match status" value="1"/>
</dbReference>
<dbReference type="SUPFAM" id="SSF46785">
    <property type="entry name" value="Winged helix' DNA-binding domain"/>
    <property type="match status" value="1"/>
</dbReference>
<evidence type="ECO:0000256" key="6">
    <source>
        <dbReference type="ARBA" id="ARBA00023125"/>
    </source>
</evidence>
<gene>
    <name evidence="10" type="ORF">KB449_05370</name>
</gene>
<dbReference type="SMART" id="SM00345">
    <property type="entry name" value="HTH_GNTR"/>
    <property type="match status" value="1"/>
</dbReference>
<keyword evidence="5" id="KW-0805">Transcription regulation</keyword>
<dbReference type="GO" id="GO:0008483">
    <property type="term" value="F:transaminase activity"/>
    <property type="evidence" value="ECO:0007669"/>
    <property type="project" value="UniProtKB-KW"/>
</dbReference>
<feature type="region of interest" description="Disordered" evidence="8">
    <location>
        <begin position="141"/>
        <end position="170"/>
    </location>
</feature>
<evidence type="ECO:0000256" key="8">
    <source>
        <dbReference type="SAM" id="MobiDB-lite"/>
    </source>
</evidence>
<evidence type="ECO:0000256" key="1">
    <source>
        <dbReference type="ARBA" id="ARBA00001933"/>
    </source>
</evidence>
<feature type="domain" description="HTH gntR-type" evidence="9">
    <location>
        <begin position="15"/>
        <end position="83"/>
    </location>
</feature>
<dbReference type="Pfam" id="PF00392">
    <property type="entry name" value="GntR"/>
    <property type="match status" value="1"/>
</dbReference>
<evidence type="ECO:0000313" key="11">
    <source>
        <dbReference type="Proteomes" id="UP001161691"/>
    </source>
</evidence>
<dbReference type="Pfam" id="PF00155">
    <property type="entry name" value="Aminotran_1_2"/>
    <property type="match status" value="1"/>
</dbReference>
<keyword evidence="6" id="KW-0238">DNA-binding</keyword>
<dbReference type="InterPro" id="IPR015424">
    <property type="entry name" value="PyrdxlP-dep_Trfase"/>
</dbReference>
<evidence type="ECO:0000313" key="10">
    <source>
        <dbReference type="EMBL" id="MDI4644380.1"/>
    </source>
</evidence>
<evidence type="ECO:0000256" key="7">
    <source>
        <dbReference type="ARBA" id="ARBA00023163"/>
    </source>
</evidence>
<organism evidence="10 11">
    <name type="scientific">Cohnella hashimotonis</name>
    <dbReference type="NCBI Taxonomy" id="2826895"/>
    <lineage>
        <taxon>Bacteria</taxon>
        <taxon>Bacillati</taxon>
        <taxon>Bacillota</taxon>
        <taxon>Bacilli</taxon>
        <taxon>Bacillales</taxon>
        <taxon>Paenibacillaceae</taxon>
        <taxon>Cohnella</taxon>
    </lineage>
</organism>
<dbReference type="InterPro" id="IPR036388">
    <property type="entry name" value="WH-like_DNA-bd_sf"/>
</dbReference>
<evidence type="ECO:0000256" key="2">
    <source>
        <dbReference type="ARBA" id="ARBA00005384"/>
    </source>
</evidence>
<dbReference type="PRINTS" id="PR00035">
    <property type="entry name" value="HTHGNTR"/>
</dbReference>
<protein>
    <submittedName>
        <fullName evidence="10">PLP-dependent aminotransferase family protein</fullName>
    </submittedName>
</protein>
<feature type="compositionally biased region" description="Basic and acidic residues" evidence="8">
    <location>
        <begin position="158"/>
        <end position="168"/>
    </location>
</feature>
<dbReference type="RefSeq" id="WP_282907384.1">
    <property type="nucleotide sequence ID" value="NZ_JAGRPV010000001.1"/>
</dbReference>
<keyword evidence="4" id="KW-0663">Pyridoxal phosphate</keyword>
<accession>A0ABT6TDG1</accession>
<dbReference type="InterPro" id="IPR000524">
    <property type="entry name" value="Tscrpt_reg_HTH_GntR"/>
</dbReference>
<evidence type="ECO:0000259" key="9">
    <source>
        <dbReference type="PROSITE" id="PS50949"/>
    </source>
</evidence>
<keyword evidence="3 10" id="KW-0808">Transferase</keyword>
<dbReference type="PROSITE" id="PS50949">
    <property type="entry name" value="HTH_GNTR"/>
    <property type="match status" value="1"/>
</dbReference>
<comment type="cofactor">
    <cofactor evidence="1">
        <name>pyridoxal 5'-phosphate</name>
        <dbReference type="ChEBI" id="CHEBI:597326"/>
    </cofactor>
</comment>
<keyword evidence="7" id="KW-0804">Transcription</keyword>